<evidence type="ECO:0000313" key="1">
    <source>
        <dbReference type="EMBL" id="OBU63287.1"/>
    </source>
</evidence>
<accession>A0AAP7GVA4</accession>
<dbReference type="EMBL" id="LYVI01000001">
    <property type="protein sequence ID" value="OBU63287.1"/>
    <property type="molecule type" value="Genomic_DNA"/>
</dbReference>
<evidence type="ECO:0000313" key="2">
    <source>
        <dbReference type="Proteomes" id="UP000092125"/>
    </source>
</evidence>
<dbReference type="AlphaFoldDB" id="A0AAP7GVA4"/>
<sequence length="73" mass="7490">MMLAAPLAWAEPAAPVQVRLVVVEACQGDAGGRACAVPHQRSDAPQLPAQLRELAPAPAAPTDDASAAPTFIY</sequence>
<proteinExistence type="predicted"/>
<gene>
    <name evidence="1" type="ORF">A9K56_00815</name>
</gene>
<comment type="caution">
    <text evidence="1">The sequence shown here is derived from an EMBL/GenBank/DDBJ whole genome shotgun (WGS) entry which is preliminary data.</text>
</comment>
<dbReference type="Proteomes" id="UP000092125">
    <property type="component" value="Unassembled WGS sequence"/>
</dbReference>
<name>A0AAP7GVA4_STEMA</name>
<protein>
    <submittedName>
        <fullName evidence="1">Uncharacterized protein</fullName>
    </submittedName>
</protein>
<organism evidence="1 2">
    <name type="scientific">Stenotrophomonas maltophilia</name>
    <name type="common">Pseudomonas maltophilia</name>
    <name type="synonym">Xanthomonas maltophilia</name>
    <dbReference type="NCBI Taxonomy" id="40324"/>
    <lineage>
        <taxon>Bacteria</taxon>
        <taxon>Pseudomonadati</taxon>
        <taxon>Pseudomonadota</taxon>
        <taxon>Gammaproteobacteria</taxon>
        <taxon>Lysobacterales</taxon>
        <taxon>Lysobacteraceae</taxon>
        <taxon>Stenotrophomonas</taxon>
        <taxon>Stenotrophomonas maltophilia group</taxon>
    </lineage>
</organism>
<reference evidence="1 2" key="1">
    <citation type="submission" date="2016-05" db="EMBL/GenBank/DDBJ databases">
        <title>Draft Genome Sequences of Stenotrophomonas maltophilia Strains Sm32COP, Sm41DVV, Sm46PAILV, SmF3, SmF22, SmSOFb1 and SmCVFa1, Isolated from Different Manures, in France.</title>
        <authorList>
            <person name="Nazaret S."/>
            <person name="Bodilis J."/>
        </authorList>
    </citation>
    <scope>NUCLEOTIDE SEQUENCE [LARGE SCALE GENOMIC DNA]</scope>
    <source>
        <strain evidence="1 2">Sm41DVV</strain>
    </source>
</reference>